<comment type="cofactor">
    <cofactor evidence="6">
        <name>Mg(2+)</name>
        <dbReference type="ChEBI" id="CHEBI:18420"/>
    </cofactor>
    <text evidence="6">Can also use Mn(2+) ion.</text>
</comment>
<evidence type="ECO:0000256" key="3">
    <source>
        <dbReference type="PIRNR" id="PIRNR001362"/>
    </source>
</evidence>
<dbReference type="Gene3D" id="1.10.10.850">
    <property type="match status" value="1"/>
</dbReference>
<dbReference type="GeneID" id="36517358"/>
<name>A0A2T0FLY7_9ASCO</name>
<accession>A0A2T0FLY7</accession>
<dbReference type="AlphaFoldDB" id="A0A2T0FLY7"/>
<sequence length="547" mass="61257">MLRRRLMSTISQFPYPTAAQEAEYLARQTADIDAWFKSERFSKIKRTWSADQIAKLRGTLVPQLPSDIQAQKLFNLLQERFREGKPVHTIGSIDPVQMTQSAAHQEVVYVSGWACSSVLTTTHEVAPDFGDYPYDTVPNQVERLFRAQLMHDKKAWLEWCQLSAEEREKRTRIDYLRPIIADADTGHGGVGSVMKLAKLFAERGAAAIHLEDQLHGGKKCGHLAGKVIVPTSQHVSRLLATRMQWDIMGTSNLVIARTDSESSNLLSSSVDPTDHEFILGVAEPTEPLMDALEAAEQSGASTDALNALEARWMKEHELLTFDEAVQRALVKEAKSDKIESYLHQAAGQSNFKARQIAREIVGRDVFFDWDAPRTREGYHPVRGGMEPALKRTLTFAPYADMLWLETKKPDLNQAREFASRIHAQHPEKWLVYNLSPSFNWSAHGFSEQDLKDFVFELGKSGFVLQLISLAGIHTNALATWQLSQAFQRDGMKAYVENVQKVERATGCDVLTHQKWSGAAYYDLVQQSISAGSSATSAVGSECTEATF</sequence>
<dbReference type="InterPro" id="IPR018523">
    <property type="entry name" value="Isocitrate_lyase_ph_CS"/>
</dbReference>
<evidence type="ECO:0000313" key="8">
    <source>
        <dbReference type="Proteomes" id="UP000238350"/>
    </source>
</evidence>
<proteinExistence type="inferred from homology"/>
<dbReference type="InterPro" id="IPR040442">
    <property type="entry name" value="Pyrv_kinase-like_dom_sf"/>
</dbReference>
<dbReference type="PANTHER" id="PTHR21631">
    <property type="entry name" value="ISOCITRATE LYASE/MALATE SYNTHASE"/>
    <property type="match status" value="1"/>
</dbReference>
<evidence type="ECO:0000256" key="5">
    <source>
        <dbReference type="PIRSR" id="PIRSR001362-2"/>
    </source>
</evidence>
<dbReference type="NCBIfam" id="TIGR01346">
    <property type="entry name" value="isocit_lyase"/>
    <property type="match status" value="1"/>
</dbReference>
<evidence type="ECO:0000256" key="1">
    <source>
        <dbReference type="ARBA" id="ARBA00005704"/>
    </source>
</evidence>
<comment type="caution">
    <text evidence="7">The sequence shown here is derived from an EMBL/GenBank/DDBJ whole genome shotgun (WGS) entry which is preliminary data.</text>
</comment>
<protein>
    <recommendedName>
        <fullName evidence="3">Isocitrate lyase</fullName>
    </recommendedName>
</protein>
<evidence type="ECO:0000256" key="4">
    <source>
        <dbReference type="PIRSR" id="PIRSR001362-1"/>
    </source>
</evidence>
<dbReference type="PANTHER" id="PTHR21631:SF13">
    <property type="entry name" value="MITOCHONDRIAL 2-METHYLISOCITRATE LYASE ICL2"/>
    <property type="match status" value="1"/>
</dbReference>
<feature type="binding site" evidence="5">
    <location>
        <begin position="111"/>
        <end position="113"/>
    </location>
    <ligand>
        <name>substrate</name>
    </ligand>
</feature>
<dbReference type="InterPro" id="IPR006254">
    <property type="entry name" value="Isocitrate_lyase"/>
</dbReference>
<dbReference type="SUPFAM" id="SSF51621">
    <property type="entry name" value="Phosphoenolpyruvate/pyruvate domain"/>
    <property type="match status" value="1"/>
</dbReference>
<feature type="binding site" evidence="5">
    <location>
        <position position="257"/>
    </location>
    <ligand>
        <name>substrate</name>
    </ligand>
</feature>
<comment type="similarity">
    <text evidence="1 3">Belongs to the isocitrate lyase/PEP mutase superfamily. Isocitrate lyase family.</text>
</comment>
<dbReference type="Proteomes" id="UP000238350">
    <property type="component" value="Unassembled WGS sequence"/>
</dbReference>
<dbReference type="Pfam" id="PF00463">
    <property type="entry name" value="ICL"/>
    <property type="match status" value="1"/>
</dbReference>
<dbReference type="RefSeq" id="XP_024665935.1">
    <property type="nucleotide sequence ID" value="XM_024810167.1"/>
</dbReference>
<gene>
    <name evidence="7" type="ORF">B9G98_03610</name>
</gene>
<dbReference type="InterPro" id="IPR039556">
    <property type="entry name" value="ICL/PEPM"/>
</dbReference>
<evidence type="ECO:0000313" key="7">
    <source>
        <dbReference type="EMBL" id="PRT55990.1"/>
    </source>
</evidence>
<dbReference type="GO" id="GO:0004451">
    <property type="term" value="F:isocitrate lyase activity"/>
    <property type="evidence" value="ECO:0007669"/>
    <property type="project" value="InterPro"/>
</dbReference>
<dbReference type="InterPro" id="IPR015813">
    <property type="entry name" value="Pyrv/PenolPyrv_kinase-like_dom"/>
</dbReference>
<dbReference type="GO" id="GO:0046421">
    <property type="term" value="F:methylisocitrate lyase activity"/>
    <property type="evidence" value="ECO:0007669"/>
    <property type="project" value="TreeGrafter"/>
</dbReference>
<feature type="binding site" evidence="5">
    <location>
        <begin position="221"/>
        <end position="222"/>
    </location>
    <ligand>
        <name>substrate</name>
    </ligand>
</feature>
<keyword evidence="2 3" id="KW-0456">Lyase</keyword>
<dbReference type="GO" id="GO:0046872">
    <property type="term" value="F:metal ion binding"/>
    <property type="evidence" value="ECO:0007669"/>
    <property type="project" value="UniProtKB-KW"/>
</dbReference>
<dbReference type="PROSITE" id="PS00161">
    <property type="entry name" value="ISOCITRATE_LYASE"/>
    <property type="match status" value="1"/>
</dbReference>
<dbReference type="FunFam" id="1.10.10.850:FF:000001">
    <property type="entry name" value="Isocitrate lyase"/>
    <property type="match status" value="1"/>
</dbReference>
<dbReference type="EMBL" id="NDIQ01000022">
    <property type="protein sequence ID" value="PRT55990.1"/>
    <property type="molecule type" value="Genomic_DNA"/>
</dbReference>
<dbReference type="Gene3D" id="3.20.20.60">
    <property type="entry name" value="Phosphoenolpyruvate-binding domains"/>
    <property type="match status" value="1"/>
</dbReference>
<feature type="binding site" evidence="6">
    <location>
        <position position="182"/>
    </location>
    <ligand>
        <name>Mg(2+)</name>
        <dbReference type="ChEBI" id="CHEBI:18420"/>
    </ligand>
</feature>
<keyword evidence="6" id="KW-0460">Magnesium</keyword>
<evidence type="ECO:0000256" key="2">
    <source>
        <dbReference type="ARBA" id="ARBA00023239"/>
    </source>
</evidence>
<reference evidence="7 8" key="1">
    <citation type="submission" date="2017-04" db="EMBL/GenBank/DDBJ databases">
        <title>Genome sequencing of [Candida] sorbophila.</title>
        <authorList>
            <person name="Ahn J.O."/>
        </authorList>
    </citation>
    <scope>NUCLEOTIDE SEQUENCE [LARGE SCALE GENOMIC DNA]</scope>
    <source>
        <strain evidence="7 8">DS02</strain>
    </source>
</reference>
<dbReference type="GO" id="GO:0005759">
    <property type="term" value="C:mitochondrial matrix"/>
    <property type="evidence" value="ECO:0007669"/>
    <property type="project" value="TreeGrafter"/>
</dbReference>
<keyword evidence="8" id="KW-1185">Reference proteome</keyword>
<feature type="active site" description="Proton acceptor" evidence="4">
    <location>
        <position position="220"/>
    </location>
</feature>
<dbReference type="PIRSF" id="PIRSF001362">
    <property type="entry name" value="Isocit_lyase"/>
    <property type="match status" value="1"/>
</dbReference>
<keyword evidence="6" id="KW-0479">Metal-binding</keyword>
<dbReference type="GO" id="GO:0019629">
    <property type="term" value="P:propionate catabolic process, 2-methylcitrate cycle"/>
    <property type="evidence" value="ECO:0007669"/>
    <property type="project" value="TreeGrafter"/>
</dbReference>
<dbReference type="CDD" id="cd00377">
    <property type="entry name" value="ICL_PEPM"/>
    <property type="match status" value="1"/>
</dbReference>
<dbReference type="OrthoDB" id="4078635at2759"/>
<feature type="binding site" evidence="5">
    <location>
        <begin position="433"/>
        <end position="437"/>
    </location>
    <ligand>
        <name>substrate</name>
    </ligand>
</feature>
<dbReference type="STRING" id="45607.A0A2T0FLY7"/>
<feature type="binding site" evidence="5">
    <location>
        <position position="468"/>
    </location>
    <ligand>
        <name>substrate</name>
    </ligand>
</feature>
<evidence type="ECO:0000256" key="6">
    <source>
        <dbReference type="PIRSR" id="PIRSR001362-3"/>
    </source>
</evidence>
<organism evidence="7 8">
    <name type="scientific">Wickerhamiella sorbophila</name>
    <dbReference type="NCBI Taxonomy" id="45607"/>
    <lineage>
        <taxon>Eukaryota</taxon>
        <taxon>Fungi</taxon>
        <taxon>Dikarya</taxon>
        <taxon>Ascomycota</taxon>
        <taxon>Saccharomycotina</taxon>
        <taxon>Dipodascomycetes</taxon>
        <taxon>Dipodascales</taxon>
        <taxon>Trichomonascaceae</taxon>
        <taxon>Wickerhamiella</taxon>
    </lineage>
</organism>